<accession>A0A426QIH9</accession>
<dbReference type="EMBL" id="QZMU01000001">
    <property type="protein sequence ID" value="RRQ21548.1"/>
    <property type="molecule type" value="Genomic_DNA"/>
</dbReference>
<proteinExistence type="predicted"/>
<dbReference type="Gene3D" id="1.20.1260.10">
    <property type="match status" value="1"/>
</dbReference>
<reference evidence="3 4" key="1">
    <citation type="journal article" date="2010" name="Int. J. Syst. Evol. Microbiol.">
        <title>Thiohalobacter thiocyanaticus gen. nov., sp. nov., a moderately halophilic, sulfur-oxidizing gammaproteobacterium from hypersaline lakes, that utilizes thiocyanate.</title>
        <authorList>
            <person name="Sorokin D.Y."/>
            <person name="Kovaleva O.L."/>
            <person name="Tourova T.P."/>
            <person name="Muyzer G."/>
        </authorList>
    </citation>
    <scope>NUCLEOTIDE SEQUENCE [LARGE SCALE GENOMIC DNA]</scope>
    <source>
        <strain evidence="3 4">Hrh1</strain>
    </source>
</reference>
<comment type="caution">
    <text evidence="3">The sequence shown here is derived from an EMBL/GenBank/DDBJ whole genome shotgun (WGS) entry which is preliminary data.</text>
</comment>
<evidence type="ECO:0000313" key="3">
    <source>
        <dbReference type="EMBL" id="RRQ21548.1"/>
    </source>
</evidence>
<evidence type="ECO:0000259" key="2">
    <source>
        <dbReference type="Pfam" id="PF09968"/>
    </source>
</evidence>
<dbReference type="InterPro" id="IPR019243">
    <property type="entry name" value="DUF2202"/>
</dbReference>
<sequence length="209" mass="23276">MKSSHFTAGILAALSLSLTPPAFSDEPLTGLSVVEAEDLTYMREEEKLARDVYLTMDEYWHNRIFVNIAESEQTHAEAIQMLLDKYGLVDPALDAIGYFTNSELQALYDALVTRGMASELEALHVGGLIEEVDMRDIQEAIERADHEDIINVYESLLCGSRNHLRSFVDAIERQGINYEAQHLTQDEVDAIVASPMERCGGNGRKRAAG</sequence>
<feature type="signal peptide" evidence="1">
    <location>
        <begin position="1"/>
        <end position="24"/>
    </location>
</feature>
<organism evidence="3 4">
    <name type="scientific">Thiohalobacter thiocyanaticus</name>
    <dbReference type="NCBI Taxonomy" id="585455"/>
    <lineage>
        <taxon>Bacteria</taxon>
        <taxon>Pseudomonadati</taxon>
        <taxon>Pseudomonadota</taxon>
        <taxon>Gammaproteobacteria</taxon>
        <taxon>Thiohalobacterales</taxon>
        <taxon>Thiohalobacteraceae</taxon>
        <taxon>Thiohalobacter</taxon>
    </lineage>
</organism>
<feature type="chain" id="PRO_5018966073" evidence="1">
    <location>
        <begin position="25"/>
        <end position="209"/>
    </location>
</feature>
<protein>
    <submittedName>
        <fullName evidence="3">DUF2202 domain-containing protein</fullName>
    </submittedName>
</protein>
<feature type="domain" description="DUF2202" evidence="2">
    <location>
        <begin position="36"/>
        <end position="194"/>
    </location>
</feature>
<dbReference type="CDD" id="cd01048">
    <property type="entry name" value="Ferritin_like_AB2"/>
    <property type="match status" value="1"/>
</dbReference>
<dbReference type="AlphaFoldDB" id="A0A426QIH9"/>
<dbReference type="RefSeq" id="WP_125180896.1">
    <property type="nucleotide sequence ID" value="NZ_QZMU01000001.1"/>
</dbReference>
<name>A0A426QIH9_9GAMM</name>
<dbReference type="SUPFAM" id="SSF47240">
    <property type="entry name" value="Ferritin-like"/>
    <property type="match status" value="1"/>
</dbReference>
<dbReference type="OrthoDB" id="9801086at2"/>
<keyword evidence="1" id="KW-0732">Signal</keyword>
<evidence type="ECO:0000256" key="1">
    <source>
        <dbReference type="SAM" id="SignalP"/>
    </source>
</evidence>
<evidence type="ECO:0000313" key="4">
    <source>
        <dbReference type="Proteomes" id="UP000287798"/>
    </source>
</evidence>
<dbReference type="InterPro" id="IPR009078">
    <property type="entry name" value="Ferritin-like_SF"/>
</dbReference>
<dbReference type="InterPro" id="IPR012347">
    <property type="entry name" value="Ferritin-like"/>
</dbReference>
<keyword evidence="4" id="KW-1185">Reference proteome</keyword>
<dbReference type="Pfam" id="PF09968">
    <property type="entry name" value="DUF2202"/>
    <property type="match status" value="1"/>
</dbReference>
<gene>
    <name evidence="3" type="ORF">D6C00_06080</name>
</gene>
<dbReference type="Proteomes" id="UP000287798">
    <property type="component" value="Unassembled WGS sequence"/>
</dbReference>